<dbReference type="Gene3D" id="1.10.260.40">
    <property type="entry name" value="lambda repressor-like DNA-binding domains"/>
    <property type="match status" value="1"/>
</dbReference>
<dbReference type="InterPro" id="IPR010359">
    <property type="entry name" value="IrrE_HExxH"/>
</dbReference>
<dbReference type="Pfam" id="PF01381">
    <property type="entry name" value="HTH_3"/>
    <property type="match status" value="1"/>
</dbReference>
<dbReference type="InterPro" id="IPR001387">
    <property type="entry name" value="Cro/C1-type_HTH"/>
</dbReference>
<dbReference type="EMBL" id="MVHV01000007">
    <property type="protein sequence ID" value="ORA83651.1"/>
    <property type="molecule type" value="Genomic_DNA"/>
</dbReference>
<dbReference type="PANTHER" id="PTHR43236">
    <property type="entry name" value="ANTITOXIN HIGA1"/>
    <property type="match status" value="1"/>
</dbReference>
<accession>A0ABX3SVC1</accession>
<dbReference type="CDD" id="cd00093">
    <property type="entry name" value="HTH_XRE"/>
    <property type="match status" value="1"/>
</dbReference>
<dbReference type="Proteomes" id="UP000243140">
    <property type="component" value="Unassembled WGS sequence"/>
</dbReference>
<feature type="domain" description="HTH cro/C1-type" evidence="2">
    <location>
        <begin position="25"/>
        <end position="79"/>
    </location>
</feature>
<evidence type="ECO:0000313" key="3">
    <source>
        <dbReference type="EMBL" id="ORA83651.1"/>
    </source>
</evidence>
<dbReference type="SUPFAM" id="SSF47413">
    <property type="entry name" value="lambda repressor-like DNA-binding domains"/>
    <property type="match status" value="1"/>
</dbReference>
<sequence>MPDEPSVVVTDEAVEASRLFSAYRLQVARQARGYTKSDLSKRLEMSAAALSQFELGQNRPSPATIERLSSVLNFSPSFFSTGTVLSVADQADDELVDSYGHFRSLRSVTATRRRQVLTVAHLLRDVTAFLETQAKLPTLDVPRHDAESPEDIALVAARVRAELGAHAAGPIEDVLRLLEKRGIVCARYPMDAADVSAFSVPMERRTFLVLKQQREAKRDRDRFSSCHELGHMVMHKPGQALASKSLERQADVFASEFLMPTESIREELPSKVDWPRLLQLKQRWGVSMAALLYRSKSLGIMSETTYVQAVRTMNVRGWRKNEPGTVTAVEAPALLSAALSVTDLTVADVSAATGWPEEMVSQLFAESTDARPSVQL</sequence>
<protein>
    <recommendedName>
        <fullName evidence="2">HTH cro/C1-type domain-containing protein</fullName>
    </recommendedName>
</protein>
<name>A0ABX3SVC1_MYCMA</name>
<dbReference type="SMART" id="SM00530">
    <property type="entry name" value="HTH_XRE"/>
    <property type="match status" value="1"/>
</dbReference>
<dbReference type="Gene3D" id="1.10.10.2910">
    <property type="match status" value="1"/>
</dbReference>
<dbReference type="PROSITE" id="PS50943">
    <property type="entry name" value="HTH_CROC1"/>
    <property type="match status" value="1"/>
</dbReference>
<evidence type="ECO:0000256" key="1">
    <source>
        <dbReference type="ARBA" id="ARBA00007227"/>
    </source>
</evidence>
<gene>
    <name evidence="3" type="ORF">BST29_08915</name>
</gene>
<dbReference type="PANTHER" id="PTHR43236:SF1">
    <property type="entry name" value="BLL7220 PROTEIN"/>
    <property type="match status" value="1"/>
</dbReference>
<reference evidence="3 4" key="1">
    <citation type="submission" date="2017-02" db="EMBL/GenBank/DDBJ databases">
        <title>The new phylogeny of genus Mycobacterium.</title>
        <authorList>
            <person name="Tortoli E."/>
            <person name="Trovato A."/>
            <person name="Cirillo D.M."/>
        </authorList>
    </citation>
    <scope>NUCLEOTIDE SEQUENCE [LARGE SCALE GENOMIC DNA]</scope>
    <source>
        <strain evidence="3 4">IP1130001</strain>
    </source>
</reference>
<proteinExistence type="inferred from homology"/>
<comment type="caution">
    <text evidence="3">The sequence shown here is derived from an EMBL/GenBank/DDBJ whole genome shotgun (WGS) entry which is preliminary data.</text>
</comment>
<evidence type="ECO:0000259" key="2">
    <source>
        <dbReference type="PROSITE" id="PS50943"/>
    </source>
</evidence>
<evidence type="ECO:0000313" key="4">
    <source>
        <dbReference type="Proteomes" id="UP000243140"/>
    </source>
</evidence>
<dbReference type="RefSeq" id="WP_071512487.1">
    <property type="nucleotide sequence ID" value="NZ_MOWS01000170.1"/>
</dbReference>
<dbReference type="InterPro" id="IPR010982">
    <property type="entry name" value="Lambda_DNA-bd_dom_sf"/>
</dbReference>
<dbReference type="Pfam" id="PF06114">
    <property type="entry name" value="Peptidase_M78"/>
    <property type="match status" value="1"/>
</dbReference>
<keyword evidence="4" id="KW-1185">Reference proteome</keyword>
<dbReference type="InterPro" id="IPR052345">
    <property type="entry name" value="Rad_response_metalloprotease"/>
</dbReference>
<comment type="similarity">
    <text evidence="1">Belongs to the short-chain fatty acyl-CoA assimilation regulator (ScfR) family.</text>
</comment>
<organism evidence="3 4">
    <name type="scientific">Mycobacterium malmoense</name>
    <dbReference type="NCBI Taxonomy" id="1780"/>
    <lineage>
        <taxon>Bacteria</taxon>
        <taxon>Bacillati</taxon>
        <taxon>Actinomycetota</taxon>
        <taxon>Actinomycetes</taxon>
        <taxon>Mycobacteriales</taxon>
        <taxon>Mycobacteriaceae</taxon>
        <taxon>Mycobacterium</taxon>
    </lineage>
</organism>